<reference evidence="2" key="1">
    <citation type="journal article" date="2020" name="mSystems">
        <title>Genome- and Community-Level Interaction Insights into Carbon Utilization and Element Cycling Functions of Hydrothermarchaeota in Hydrothermal Sediment.</title>
        <authorList>
            <person name="Zhou Z."/>
            <person name="Liu Y."/>
            <person name="Xu W."/>
            <person name="Pan J."/>
            <person name="Luo Z.H."/>
            <person name="Li M."/>
        </authorList>
    </citation>
    <scope>NUCLEOTIDE SEQUENCE [LARGE SCALE GENOMIC DNA]</scope>
    <source>
        <strain evidence="2">HyVt-345</strain>
    </source>
</reference>
<feature type="transmembrane region" description="Helical" evidence="1">
    <location>
        <begin position="142"/>
        <end position="164"/>
    </location>
</feature>
<protein>
    <submittedName>
        <fullName evidence="2">DUF2254 domain-containing protein</fullName>
    </submittedName>
</protein>
<comment type="caution">
    <text evidence="2">The sequence shown here is derived from an EMBL/GenBank/DDBJ whole genome shotgun (WGS) entry which is preliminary data.</text>
</comment>
<feature type="transmembrane region" description="Helical" evidence="1">
    <location>
        <begin position="71"/>
        <end position="93"/>
    </location>
</feature>
<organism evidence="2">
    <name type="scientific">Pricia antarctica</name>
    <dbReference type="NCBI Taxonomy" id="641691"/>
    <lineage>
        <taxon>Bacteria</taxon>
        <taxon>Pseudomonadati</taxon>
        <taxon>Bacteroidota</taxon>
        <taxon>Flavobacteriia</taxon>
        <taxon>Flavobacteriales</taxon>
        <taxon>Flavobacteriaceae</taxon>
        <taxon>Pricia</taxon>
    </lineage>
</organism>
<feature type="transmembrane region" description="Helical" evidence="1">
    <location>
        <begin position="113"/>
        <end position="136"/>
    </location>
</feature>
<proteinExistence type="predicted"/>
<keyword evidence="1" id="KW-0472">Membrane</keyword>
<dbReference type="Pfam" id="PF10011">
    <property type="entry name" value="DUF2254"/>
    <property type="match status" value="1"/>
</dbReference>
<name>A0A831QNP2_9FLAO</name>
<dbReference type="InterPro" id="IPR018723">
    <property type="entry name" value="DUF2254_membrane"/>
</dbReference>
<dbReference type="Proteomes" id="UP000886191">
    <property type="component" value="Unassembled WGS sequence"/>
</dbReference>
<dbReference type="EMBL" id="DRGL01000051">
    <property type="protein sequence ID" value="HEA22074.1"/>
    <property type="molecule type" value="Genomic_DNA"/>
</dbReference>
<accession>A0A831QNP2</accession>
<evidence type="ECO:0000256" key="1">
    <source>
        <dbReference type="SAM" id="Phobius"/>
    </source>
</evidence>
<feature type="transmembrane region" description="Helical" evidence="1">
    <location>
        <begin position="20"/>
        <end position="40"/>
    </location>
</feature>
<dbReference type="AlphaFoldDB" id="A0A831QNP2"/>
<sequence length="427" mass="47732">MKAIIKFFKRTYQNVMHSIAFYPVLISLLYGIAAVISLKFDSSNLVSQMKDEASYLFIQDYDTVRAMLSTFIGGIISLTVFSFSMVMVVLGQASSDFSPRLLPGLISNKKHQIILGIYVGTLLYCTLVLLSLGAYGSDTNSVGLSAMLAAVMSVLCIVLFIYFINSISSAIQIHNIIDEIYNRCDASLEDELNEKDASKVSLQYIDSTDWKPIKADKTGYFRGFDRMLMSSASKEEENQIEIVPYLNEHIWEGDVALRVKNDISDEELKNLLFCMDITSDRHEDDKGIGGLIKLMEIAVKAMSPGVNDPGTAIGAVTKLGRLLAKFLNFPHMVSTTFKDGNTILIRKKIPADEVMRILVQPIRLYAKQDSTVMYELIKGLQFTHRAPGLSDDNRDAVAKELVAVRNDLTKNIENDLDRVRILALFED</sequence>
<gene>
    <name evidence="2" type="ORF">ENH87_14300</name>
</gene>
<keyword evidence="1" id="KW-0812">Transmembrane</keyword>
<keyword evidence="1" id="KW-1133">Transmembrane helix</keyword>
<evidence type="ECO:0000313" key="2">
    <source>
        <dbReference type="EMBL" id="HEA22074.1"/>
    </source>
</evidence>